<name>A0A1H9C7U4_9ACTN</name>
<dbReference type="CDD" id="cd01392">
    <property type="entry name" value="HTH_LacI"/>
    <property type="match status" value="1"/>
</dbReference>
<dbReference type="EMBL" id="FOFA01000002">
    <property type="protein sequence ID" value="SEP96873.1"/>
    <property type="molecule type" value="Genomic_DNA"/>
</dbReference>
<accession>A0A1H9C7U4</accession>
<gene>
    <name evidence="5" type="ORF">SAMN05421756_10294</name>
</gene>
<dbReference type="SUPFAM" id="SSF53822">
    <property type="entry name" value="Periplasmic binding protein-like I"/>
    <property type="match status" value="1"/>
</dbReference>
<dbReference type="InterPro" id="IPR000843">
    <property type="entry name" value="HTH_LacI"/>
</dbReference>
<feature type="domain" description="HTH lacI-type" evidence="4">
    <location>
        <begin position="2"/>
        <end position="56"/>
    </location>
</feature>
<evidence type="ECO:0000313" key="5">
    <source>
        <dbReference type="EMBL" id="SEP96873.1"/>
    </source>
</evidence>
<keyword evidence="6" id="KW-1185">Reference proteome</keyword>
<dbReference type="InterPro" id="IPR010982">
    <property type="entry name" value="Lambda_DNA-bd_dom_sf"/>
</dbReference>
<dbReference type="InterPro" id="IPR046335">
    <property type="entry name" value="LacI/GalR-like_sensor"/>
</dbReference>
<sequence>MVTSHDVARLAGVSQPTVSRALRDSPKVSALTRKKVRDAANALGYVPSDTGRALSVGRTHRVGLLVTDLTNQFYTHTIAPMHHALEALGYQLVLLTEEGDSDRVADRLLSTSLDGALLATTATDSLLPVRLRDRGLPFVYFNRRATTVEADSVEVEARSGMRELTERVLDLGHRRIGAVLGPVNASTASNRELVLRERLALRGLELPEELAQRGGFDFETGFSGAKHLLELDEPPTVIVCANDVVAYGAFNAARSLGRDVPGEVSIVGFDDLPETRWPLLQITTVAFDLEAMARRGAALLVDRMRAGASEPYRHEWFPSHLVERATLGPVPANAP</sequence>
<evidence type="ECO:0000259" key="4">
    <source>
        <dbReference type="PROSITE" id="PS50932"/>
    </source>
</evidence>
<dbReference type="InterPro" id="IPR028082">
    <property type="entry name" value="Peripla_BP_I"/>
</dbReference>
<protein>
    <submittedName>
        <fullName evidence="5">LacI family transcriptional regulator</fullName>
    </submittedName>
</protein>
<dbReference type="SMART" id="SM00354">
    <property type="entry name" value="HTH_LACI"/>
    <property type="match status" value="1"/>
</dbReference>
<evidence type="ECO:0000256" key="3">
    <source>
        <dbReference type="ARBA" id="ARBA00023163"/>
    </source>
</evidence>
<dbReference type="Gene3D" id="1.10.260.40">
    <property type="entry name" value="lambda repressor-like DNA-binding domains"/>
    <property type="match status" value="1"/>
</dbReference>
<dbReference type="GO" id="GO:0000976">
    <property type="term" value="F:transcription cis-regulatory region binding"/>
    <property type="evidence" value="ECO:0007669"/>
    <property type="project" value="TreeGrafter"/>
</dbReference>
<keyword evidence="1" id="KW-0805">Transcription regulation</keyword>
<keyword evidence="2" id="KW-0238">DNA-binding</keyword>
<dbReference type="Pfam" id="PF13377">
    <property type="entry name" value="Peripla_BP_3"/>
    <property type="match status" value="1"/>
</dbReference>
<dbReference type="RefSeq" id="WP_091178029.1">
    <property type="nucleotide sequence ID" value="NZ_FOFA01000002.1"/>
</dbReference>
<proteinExistence type="predicted"/>
<dbReference type="PANTHER" id="PTHR30146">
    <property type="entry name" value="LACI-RELATED TRANSCRIPTIONAL REPRESSOR"/>
    <property type="match status" value="1"/>
</dbReference>
<keyword evidence="3" id="KW-0804">Transcription</keyword>
<dbReference type="GO" id="GO:0003700">
    <property type="term" value="F:DNA-binding transcription factor activity"/>
    <property type="evidence" value="ECO:0007669"/>
    <property type="project" value="TreeGrafter"/>
</dbReference>
<dbReference type="Proteomes" id="UP000198504">
    <property type="component" value="Unassembled WGS sequence"/>
</dbReference>
<dbReference type="Gene3D" id="3.40.50.2300">
    <property type="match status" value="2"/>
</dbReference>
<dbReference type="PANTHER" id="PTHR30146:SF153">
    <property type="entry name" value="LACTOSE OPERON REPRESSOR"/>
    <property type="match status" value="1"/>
</dbReference>
<reference evidence="6" key="1">
    <citation type="submission" date="2016-10" db="EMBL/GenBank/DDBJ databases">
        <authorList>
            <person name="Varghese N."/>
            <person name="Submissions S."/>
        </authorList>
    </citation>
    <scope>NUCLEOTIDE SEQUENCE [LARGE SCALE GENOMIC DNA]</scope>
    <source>
        <strain evidence="6">CGMCC 4.6856</strain>
    </source>
</reference>
<dbReference type="OrthoDB" id="37081at2"/>
<dbReference type="CDD" id="cd06278">
    <property type="entry name" value="PBP1_LacI-like"/>
    <property type="match status" value="1"/>
</dbReference>
<dbReference type="PROSITE" id="PS50932">
    <property type="entry name" value="HTH_LACI_2"/>
    <property type="match status" value="1"/>
</dbReference>
<dbReference type="Pfam" id="PF00356">
    <property type="entry name" value="LacI"/>
    <property type="match status" value="1"/>
</dbReference>
<evidence type="ECO:0000313" key="6">
    <source>
        <dbReference type="Proteomes" id="UP000198504"/>
    </source>
</evidence>
<organism evidence="5 6">
    <name type="scientific">Microlunatus flavus</name>
    <dbReference type="NCBI Taxonomy" id="1036181"/>
    <lineage>
        <taxon>Bacteria</taxon>
        <taxon>Bacillati</taxon>
        <taxon>Actinomycetota</taxon>
        <taxon>Actinomycetes</taxon>
        <taxon>Propionibacteriales</taxon>
        <taxon>Propionibacteriaceae</taxon>
        <taxon>Microlunatus</taxon>
    </lineage>
</organism>
<evidence type="ECO:0000256" key="2">
    <source>
        <dbReference type="ARBA" id="ARBA00023125"/>
    </source>
</evidence>
<dbReference type="SUPFAM" id="SSF47413">
    <property type="entry name" value="lambda repressor-like DNA-binding domains"/>
    <property type="match status" value="1"/>
</dbReference>
<evidence type="ECO:0000256" key="1">
    <source>
        <dbReference type="ARBA" id="ARBA00023015"/>
    </source>
</evidence>
<dbReference type="STRING" id="1036181.SAMN05421756_10294"/>
<dbReference type="AlphaFoldDB" id="A0A1H9C7U4"/>